<name>A0A8H7RS57_9FUNG</name>
<accession>A0A8H7RS57</accession>
<dbReference type="Proteomes" id="UP000646827">
    <property type="component" value="Unassembled WGS sequence"/>
</dbReference>
<evidence type="ECO:0000313" key="3">
    <source>
        <dbReference type="Proteomes" id="UP000646827"/>
    </source>
</evidence>
<protein>
    <submittedName>
        <fullName evidence="2">Uncharacterized protein</fullName>
    </submittedName>
</protein>
<proteinExistence type="predicted"/>
<feature type="compositionally biased region" description="Acidic residues" evidence="1">
    <location>
        <begin position="22"/>
        <end position="35"/>
    </location>
</feature>
<dbReference type="EMBL" id="JAEPRB010000534">
    <property type="protein sequence ID" value="KAG2215262.1"/>
    <property type="molecule type" value="Genomic_DNA"/>
</dbReference>
<sequence>MGCDDAGSIFLILGPGETAAIEGDDADGIDEDEGIAETHEADNGDGGNDDNDPNLCIVDMVVANSGGDGVCVTKTGWLCSGDSMLAPIIRLMFQCFTYSIELKDLPIDSH</sequence>
<organism evidence="2 3">
    <name type="scientific">Circinella minor</name>
    <dbReference type="NCBI Taxonomy" id="1195481"/>
    <lineage>
        <taxon>Eukaryota</taxon>
        <taxon>Fungi</taxon>
        <taxon>Fungi incertae sedis</taxon>
        <taxon>Mucoromycota</taxon>
        <taxon>Mucoromycotina</taxon>
        <taxon>Mucoromycetes</taxon>
        <taxon>Mucorales</taxon>
        <taxon>Lichtheimiaceae</taxon>
        <taxon>Circinella</taxon>
    </lineage>
</organism>
<comment type="caution">
    <text evidence="2">The sequence shown here is derived from an EMBL/GenBank/DDBJ whole genome shotgun (WGS) entry which is preliminary data.</text>
</comment>
<evidence type="ECO:0000256" key="1">
    <source>
        <dbReference type="SAM" id="MobiDB-lite"/>
    </source>
</evidence>
<evidence type="ECO:0000313" key="2">
    <source>
        <dbReference type="EMBL" id="KAG2215262.1"/>
    </source>
</evidence>
<gene>
    <name evidence="2" type="ORF">INT45_004239</name>
</gene>
<feature type="region of interest" description="Disordered" evidence="1">
    <location>
        <begin position="21"/>
        <end position="50"/>
    </location>
</feature>
<reference evidence="2 3" key="1">
    <citation type="submission" date="2020-12" db="EMBL/GenBank/DDBJ databases">
        <title>Metabolic potential, ecology and presence of endohyphal bacteria is reflected in genomic diversity of Mucoromycotina.</title>
        <authorList>
            <person name="Muszewska A."/>
            <person name="Okrasinska A."/>
            <person name="Steczkiewicz K."/>
            <person name="Drgas O."/>
            <person name="Orlowska M."/>
            <person name="Perlinska-Lenart U."/>
            <person name="Aleksandrzak-Piekarczyk T."/>
            <person name="Szatraj K."/>
            <person name="Zielenkiewicz U."/>
            <person name="Pilsyk S."/>
            <person name="Malc E."/>
            <person name="Mieczkowski P."/>
            <person name="Kruszewska J.S."/>
            <person name="Biernat P."/>
            <person name="Pawlowska J."/>
        </authorList>
    </citation>
    <scope>NUCLEOTIDE SEQUENCE [LARGE SCALE GENOMIC DNA]</scope>
    <source>
        <strain evidence="2 3">CBS 142.35</strain>
    </source>
</reference>
<dbReference type="AlphaFoldDB" id="A0A8H7RS57"/>
<keyword evidence="3" id="KW-1185">Reference proteome</keyword>